<reference evidence="2" key="1">
    <citation type="journal article" date="2023" name="Science">
        <title>Genome structures resolve the early diversification of teleost fishes.</title>
        <authorList>
            <person name="Parey E."/>
            <person name="Louis A."/>
            <person name="Montfort J."/>
            <person name="Bouchez O."/>
            <person name="Roques C."/>
            <person name="Iampietro C."/>
            <person name="Lluch J."/>
            <person name="Castinel A."/>
            <person name="Donnadieu C."/>
            <person name="Desvignes T."/>
            <person name="Floi Bucao C."/>
            <person name="Jouanno E."/>
            <person name="Wen M."/>
            <person name="Mejri S."/>
            <person name="Dirks R."/>
            <person name="Jansen H."/>
            <person name="Henkel C."/>
            <person name="Chen W.J."/>
            <person name="Zahm M."/>
            <person name="Cabau C."/>
            <person name="Klopp C."/>
            <person name="Thompson A.W."/>
            <person name="Robinson-Rechavi M."/>
            <person name="Braasch I."/>
            <person name="Lecointre G."/>
            <person name="Bobe J."/>
            <person name="Postlethwait J.H."/>
            <person name="Berthelot C."/>
            <person name="Roest Crollius H."/>
            <person name="Guiguen Y."/>
        </authorList>
    </citation>
    <scope>NUCLEOTIDE SEQUENCE</scope>
    <source>
        <strain evidence="2">Concon-B</strain>
    </source>
</reference>
<organism evidence="2 3">
    <name type="scientific">Conger conger</name>
    <name type="common">Conger eel</name>
    <name type="synonym">Muraena conger</name>
    <dbReference type="NCBI Taxonomy" id="82655"/>
    <lineage>
        <taxon>Eukaryota</taxon>
        <taxon>Metazoa</taxon>
        <taxon>Chordata</taxon>
        <taxon>Craniata</taxon>
        <taxon>Vertebrata</taxon>
        <taxon>Euteleostomi</taxon>
        <taxon>Actinopterygii</taxon>
        <taxon>Neopterygii</taxon>
        <taxon>Teleostei</taxon>
        <taxon>Anguilliformes</taxon>
        <taxon>Congridae</taxon>
        <taxon>Conger</taxon>
    </lineage>
</organism>
<evidence type="ECO:0000313" key="3">
    <source>
        <dbReference type="Proteomes" id="UP001152803"/>
    </source>
</evidence>
<feature type="region of interest" description="Disordered" evidence="1">
    <location>
        <begin position="1"/>
        <end position="53"/>
    </location>
</feature>
<dbReference type="EMBL" id="JAFJMO010000001">
    <property type="protein sequence ID" value="KAJ8287741.1"/>
    <property type="molecule type" value="Genomic_DNA"/>
</dbReference>
<proteinExistence type="predicted"/>
<sequence>MLSFTNASDDSSARGTVRRQKQRFPFTLTSEPDNGSSKRKYRTVGGGADRTGISFWKNSGRAGSLAL</sequence>
<comment type="caution">
    <text evidence="2">The sequence shown here is derived from an EMBL/GenBank/DDBJ whole genome shotgun (WGS) entry which is preliminary data.</text>
</comment>
<accession>A0A9Q1E165</accession>
<feature type="compositionally biased region" description="Polar residues" evidence="1">
    <location>
        <begin position="1"/>
        <end position="14"/>
    </location>
</feature>
<gene>
    <name evidence="2" type="ORF">COCON_G00004000</name>
</gene>
<dbReference type="AlphaFoldDB" id="A0A9Q1E165"/>
<evidence type="ECO:0000256" key="1">
    <source>
        <dbReference type="SAM" id="MobiDB-lite"/>
    </source>
</evidence>
<dbReference type="OrthoDB" id="10570058at2759"/>
<protein>
    <submittedName>
        <fullName evidence="2">Uncharacterized protein</fullName>
    </submittedName>
</protein>
<name>A0A9Q1E165_CONCO</name>
<keyword evidence="3" id="KW-1185">Reference proteome</keyword>
<dbReference type="Proteomes" id="UP001152803">
    <property type="component" value="Unassembled WGS sequence"/>
</dbReference>
<evidence type="ECO:0000313" key="2">
    <source>
        <dbReference type="EMBL" id="KAJ8287741.1"/>
    </source>
</evidence>